<name>A0ABQ9HDT6_9NEOP</name>
<gene>
    <name evidence="2" type="ORF">PR048_014220</name>
</gene>
<dbReference type="Pfam" id="PF05699">
    <property type="entry name" value="Dimer_Tnp_hAT"/>
    <property type="match status" value="1"/>
</dbReference>
<reference evidence="2 3" key="1">
    <citation type="submission" date="2023-02" db="EMBL/GenBank/DDBJ databases">
        <title>LHISI_Scaffold_Assembly.</title>
        <authorList>
            <person name="Stuart O.P."/>
            <person name="Cleave R."/>
            <person name="Magrath M.J.L."/>
            <person name="Mikheyev A.S."/>
        </authorList>
    </citation>
    <scope>NUCLEOTIDE SEQUENCE [LARGE SCALE GENOMIC DNA]</scope>
    <source>
        <strain evidence="2">Daus_M_001</strain>
        <tissue evidence="2">Leg muscle</tissue>
    </source>
</reference>
<dbReference type="SUPFAM" id="SSF53098">
    <property type="entry name" value="Ribonuclease H-like"/>
    <property type="match status" value="1"/>
</dbReference>
<dbReference type="InterPro" id="IPR012337">
    <property type="entry name" value="RNaseH-like_sf"/>
</dbReference>
<protein>
    <recommendedName>
        <fullName evidence="1">HAT C-terminal dimerisation domain-containing protein</fullName>
    </recommendedName>
</protein>
<comment type="caution">
    <text evidence="2">The sequence shown here is derived from an EMBL/GenBank/DDBJ whole genome shotgun (WGS) entry which is preliminary data.</text>
</comment>
<keyword evidence="3" id="KW-1185">Reference proteome</keyword>
<dbReference type="Proteomes" id="UP001159363">
    <property type="component" value="Chromosome 4"/>
</dbReference>
<feature type="domain" description="HAT C-terminal dimerisation" evidence="1">
    <location>
        <begin position="342"/>
        <end position="404"/>
    </location>
</feature>
<dbReference type="PANTHER" id="PTHR45749">
    <property type="match status" value="1"/>
</dbReference>
<evidence type="ECO:0000313" key="3">
    <source>
        <dbReference type="Proteomes" id="UP001159363"/>
    </source>
</evidence>
<evidence type="ECO:0000259" key="1">
    <source>
        <dbReference type="Pfam" id="PF05699"/>
    </source>
</evidence>
<dbReference type="PANTHER" id="PTHR45749:SF21">
    <property type="entry name" value="DUF4371 DOMAIN-CONTAINING PROTEIN"/>
    <property type="match status" value="1"/>
</dbReference>
<dbReference type="EMBL" id="JARBHB010000005">
    <property type="protein sequence ID" value="KAJ8882412.1"/>
    <property type="molecule type" value="Genomic_DNA"/>
</dbReference>
<evidence type="ECO:0000313" key="2">
    <source>
        <dbReference type="EMBL" id="KAJ8882412.1"/>
    </source>
</evidence>
<dbReference type="InterPro" id="IPR008906">
    <property type="entry name" value="HATC_C_dom"/>
</dbReference>
<organism evidence="2 3">
    <name type="scientific">Dryococelus australis</name>
    <dbReference type="NCBI Taxonomy" id="614101"/>
    <lineage>
        <taxon>Eukaryota</taxon>
        <taxon>Metazoa</taxon>
        <taxon>Ecdysozoa</taxon>
        <taxon>Arthropoda</taxon>
        <taxon>Hexapoda</taxon>
        <taxon>Insecta</taxon>
        <taxon>Pterygota</taxon>
        <taxon>Neoptera</taxon>
        <taxon>Polyneoptera</taxon>
        <taxon>Phasmatodea</taxon>
        <taxon>Verophasmatodea</taxon>
        <taxon>Anareolatae</taxon>
        <taxon>Phasmatidae</taxon>
        <taxon>Eurycanthinae</taxon>
        <taxon>Dryococelus</taxon>
    </lineage>
</organism>
<proteinExistence type="predicted"/>
<accession>A0ABQ9HDT6</accession>
<sequence>MGHSSYKSLSHDIQNEIDILGKSVLCSIVREMKIREHFAIMVDKTCDISIYERVTCIHFKTLWDCMKIQTEGKTLFGIMKDILARLDLNIENLQGHCYDGTSAMSGKLKGLQKFVADLQQKAILSLSTLLYLVDNEASSIQQVLINYERLAECFETHSEEYSSDAASKFAGYLETMQHFRTFFFSSLYCHVMSPVEVNFKIQCPHIGVTEVESKLSYLIYNLEEKHRGYEQFWQKCLKEKPTHVEEPQMPQSRRIPKRLENPCATEPHIFFTPKDYQTRVCLFNCTGLQKLVSLEKECLSAVIAVNTTPKLEKTRVLSLLLHLTLLGDIAKRKSVAITSIHDIQEFLKEVALFKTIVPEVNRCINLLRTVPVTTVTAERLFSTLRHLKTYLRSTMAQKRLNSTAQHSTT</sequence>